<evidence type="ECO:0000256" key="6">
    <source>
        <dbReference type="ARBA" id="ARBA00023163"/>
    </source>
</evidence>
<evidence type="ECO:0000313" key="12">
    <source>
        <dbReference type="Proteomes" id="UP001151752"/>
    </source>
</evidence>
<keyword evidence="3" id="KW-0677">Repeat</keyword>
<dbReference type="InterPro" id="IPR009057">
    <property type="entry name" value="Homeodomain-like_sf"/>
</dbReference>
<dbReference type="AlphaFoldDB" id="A0A9Q0VRQ1"/>
<keyword evidence="12" id="KW-1185">Reference proteome</keyword>
<dbReference type="Gene3D" id="1.10.10.60">
    <property type="entry name" value="Homeodomain-like"/>
    <property type="match status" value="2"/>
</dbReference>
<dbReference type="InterPro" id="IPR015495">
    <property type="entry name" value="Myb_TF_plants"/>
</dbReference>
<feature type="domain" description="Myb-like" evidence="9">
    <location>
        <begin position="62"/>
        <end position="112"/>
    </location>
</feature>
<feature type="compositionally biased region" description="Polar residues" evidence="8">
    <location>
        <begin position="227"/>
        <end position="243"/>
    </location>
</feature>
<feature type="region of interest" description="Disordered" evidence="8">
    <location>
        <begin position="172"/>
        <end position="199"/>
    </location>
</feature>
<dbReference type="Proteomes" id="UP001151752">
    <property type="component" value="Unassembled WGS sequence"/>
</dbReference>
<reference evidence="11" key="2">
    <citation type="journal article" date="2023" name="Int. J. Mol. Sci.">
        <title>De Novo Assembly and Annotation of 11 Diverse Shrub Willow (Salix) Genomes Reveals Novel Gene Organization in Sex-Linked Regions.</title>
        <authorList>
            <person name="Hyden B."/>
            <person name="Feng K."/>
            <person name="Yates T.B."/>
            <person name="Jawdy S."/>
            <person name="Cereghino C."/>
            <person name="Smart L.B."/>
            <person name="Muchero W."/>
        </authorList>
    </citation>
    <scope>NUCLEOTIDE SEQUENCE</scope>
    <source>
        <tissue evidence="11">Shoot tip</tissue>
    </source>
</reference>
<evidence type="ECO:0000259" key="10">
    <source>
        <dbReference type="PROSITE" id="PS51294"/>
    </source>
</evidence>
<keyword evidence="6" id="KW-0804">Transcription</keyword>
<sequence>MGRSPCCDKVGLKKGPWTPEEDQKLLAYIEEHGHGSWRALPAKAGLQRCGKSCRLRWTNYLRPDIKRGKFSLQEEQTIIQLHALLGNRWSAIATHLPKRTDNEIKNYWNTHLKKRLAKMGIDPVTHKSKNDALLSSDGESKNAANLSHMAQWESARLEAEARLVRESKLRSHSIQHQLSSTTPGYIPGSGSSPGSTSALVQPQRSLDVLKAWNGGWSKSSEGAGGENSISMTEFVGTSGSTESGIIKEEGKTCDDVHAGKNVMEEGFTHLLLGDSAERSLSDNGKDSDHSGGSGSGSGSSNYYEDNKNYWNSILNLVNSSPSSSPMF</sequence>
<organism evidence="11 12">
    <name type="scientific">Salix koriyanagi</name>
    <dbReference type="NCBI Taxonomy" id="2511006"/>
    <lineage>
        <taxon>Eukaryota</taxon>
        <taxon>Viridiplantae</taxon>
        <taxon>Streptophyta</taxon>
        <taxon>Embryophyta</taxon>
        <taxon>Tracheophyta</taxon>
        <taxon>Spermatophyta</taxon>
        <taxon>Magnoliopsida</taxon>
        <taxon>eudicotyledons</taxon>
        <taxon>Gunneridae</taxon>
        <taxon>Pentapetalae</taxon>
        <taxon>rosids</taxon>
        <taxon>fabids</taxon>
        <taxon>Malpighiales</taxon>
        <taxon>Salicaceae</taxon>
        <taxon>Saliceae</taxon>
        <taxon>Salix</taxon>
    </lineage>
</organism>
<dbReference type="GO" id="GO:0000902">
    <property type="term" value="P:cell morphogenesis"/>
    <property type="evidence" value="ECO:0007669"/>
    <property type="project" value="UniProtKB-ARBA"/>
</dbReference>
<proteinExistence type="predicted"/>
<dbReference type="GO" id="GO:0005634">
    <property type="term" value="C:nucleus"/>
    <property type="evidence" value="ECO:0007669"/>
    <property type="project" value="UniProtKB-SubCell"/>
</dbReference>
<dbReference type="GO" id="GO:0003677">
    <property type="term" value="F:DNA binding"/>
    <property type="evidence" value="ECO:0007669"/>
    <property type="project" value="UniProtKB-KW"/>
</dbReference>
<feature type="domain" description="HTH myb-type" evidence="10">
    <location>
        <begin position="9"/>
        <end position="61"/>
    </location>
</feature>
<dbReference type="FunFam" id="1.10.10.60:FF:000099">
    <property type="entry name" value="MYB transcription factor"/>
    <property type="match status" value="1"/>
</dbReference>
<keyword evidence="4" id="KW-0805">Transcription regulation</keyword>
<dbReference type="CDD" id="cd00167">
    <property type="entry name" value="SANT"/>
    <property type="match status" value="2"/>
</dbReference>
<dbReference type="PANTHER" id="PTHR10641:SF586">
    <property type="entry name" value="TRANSCRIPTION FACTOR MYB16"/>
    <property type="match status" value="1"/>
</dbReference>
<dbReference type="InterPro" id="IPR017930">
    <property type="entry name" value="Myb_dom"/>
</dbReference>
<dbReference type="PROSITE" id="PS51294">
    <property type="entry name" value="HTH_MYB"/>
    <property type="match status" value="2"/>
</dbReference>
<protein>
    <submittedName>
        <fullName evidence="11">MYB FAMILY TRANSCRIPTION FACTOR</fullName>
    </submittedName>
</protein>
<dbReference type="PROSITE" id="PS50090">
    <property type="entry name" value="MYB_LIKE"/>
    <property type="match status" value="2"/>
</dbReference>
<keyword evidence="2" id="KW-0217">Developmental protein</keyword>
<evidence type="ECO:0000256" key="3">
    <source>
        <dbReference type="ARBA" id="ARBA00022737"/>
    </source>
</evidence>
<evidence type="ECO:0000256" key="7">
    <source>
        <dbReference type="ARBA" id="ARBA00023242"/>
    </source>
</evidence>
<evidence type="ECO:0000313" key="11">
    <source>
        <dbReference type="EMBL" id="KAJ6753126.1"/>
    </source>
</evidence>
<feature type="compositionally biased region" description="Basic and acidic residues" evidence="8">
    <location>
        <begin position="277"/>
        <end position="289"/>
    </location>
</feature>
<dbReference type="PANTHER" id="PTHR10641">
    <property type="entry name" value="MYB FAMILY TRANSCRIPTION FACTOR"/>
    <property type="match status" value="1"/>
</dbReference>
<dbReference type="GO" id="GO:1901957">
    <property type="term" value="P:regulation of cutin biosynthetic process"/>
    <property type="evidence" value="ECO:0007669"/>
    <property type="project" value="UniProtKB-ARBA"/>
</dbReference>
<comment type="caution">
    <text evidence="11">The sequence shown here is derived from an EMBL/GenBank/DDBJ whole genome shotgun (WGS) entry which is preliminary data.</text>
</comment>
<feature type="domain" description="HTH myb-type" evidence="10">
    <location>
        <begin position="62"/>
        <end position="116"/>
    </location>
</feature>
<feature type="region of interest" description="Disordered" evidence="8">
    <location>
        <begin position="277"/>
        <end position="301"/>
    </location>
</feature>
<keyword evidence="5" id="KW-0238">DNA-binding</keyword>
<keyword evidence="7" id="KW-0539">Nucleus</keyword>
<dbReference type="InterPro" id="IPR001005">
    <property type="entry name" value="SANT/Myb"/>
</dbReference>
<evidence type="ECO:0000256" key="8">
    <source>
        <dbReference type="SAM" id="MobiDB-lite"/>
    </source>
</evidence>
<feature type="compositionally biased region" description="Low complexity" evidence="8">
    <location>
        <begin position="179"/>
        <end position="197"/>
    </location>
</feature>
<evidence type="ECO:0000256" key="4">
    <source>
        <dbReference type="ARBA" id="ARBA00023015"/>
    </source>
</evidence>
<feature type="domain" description="Myb-like" evidence="9">
    <location>
        <begin position="9"/>
        <end position="61"/>
    </location>
</feature>
<evidence type="ECO:0000256" key="1">
    <source>
        <dbReference type="ARBA" id="ARBA00004123"/>
    </source>
</evidence>
<evidence type="ECO:0000256" key="2">
    <source>
        <dbReference type="ARBA" id="ARBA00022473"/>
    </source>
</evidence>
<reference evidence="11" key="1">
    <citation type="submission" date="2022-11" db="EMBL/GenBank/DDBJ databases">
        <authorList>
            <person name="Hyden B.L."/>
            <person name="Feng K."/>
            <person name="Yates T."/>
            <person name="Jawdy S."/>
            <person name="Smart L.B."/>
            <person name="Muchero W."/>
        </authorList>
    </citation>
    <scope>NUCLEOTIDE SEQUENCE</scope>
    <source>
        <tissue evidence="11">Shoot tip</tissue>
    </source>
</reference>
<dbReference type="SMART" id="SM00717">
    <property type="entry name" value="SANT"/>
    <property type="match status" value="2"/>
</dbReference>
<name>A0A9Q0VRQ1_9ROSI</name>
<dbReference type="SUPFAM" id="SSF46689">
    <property type="entry name" value="Homeodomain-like"/>
    <property type="match status" value="1"/>
</dbReference>
<dbReference type="EMBL" id="JAPFFM010000008">
    <property type="protein sequence ID" value="KAJ6753126.1"/>
    <property type="molecule type" value="Genomic_DNA"/>
</dbReference>
<gene>
    <name evidence="11" type="ORF">OIU74_027897</name>
</gene>
<feature type="region of interest" description="Disordered" evidence="8">
    <location>
        <begin position="217"/>
        <end position="243"/>
    </location>
</feature>
<dbReference type="Pfam" id="PF00249">
    <property type="entry name" value="Myb_DNA-binding"/>
    <property type="match status" value="2"/>
</dbReference>
<accession>A0A9Q0VRQ1</accession>
<comment type="subcellular location">
    <subcellularLocation>
        <location evidence="1">Nucleus</location>
    </subcellularLocation>
</comment>
<evidence type="ECO:0000259" key="9">
    <source>
        <dbReference type="PROSITE" id="PS50090"/>
    </source>
</evidence>
<evidence type="ECO:0000256" key="5">
    <source>
        <dbReference type="ARBA" id="ARBA00023125"/>
    </source>
</evidence>
<dbReference type="FunFam" id="1.10.10.60:FF:000001">
    <property type="entry name" value="MYB-related transcription factor"/>
    <property type="match status" value="1"/>
</dbReference>